<keyword evidence="7" id="KW-0472">Membrane</keyword>
<dbReference type="InterPro" id="IPR003661">
    <property type="entry name" value="HisK_dim/P_dom"/>
</dbReference>
<accession>A0A4R9M516</accession>
<dbReference type="Gene3D" id="1.10.287.130">
    <property type="match status" value="1"/>
</dbReference>
<dbReference type="Pfam" id="PF00989">
    <property type="entry name" value="PAS"/>
    <property type="match status" value="1"/>
</dbReference>
<dbReference type="Pfam" id="PF00512">
    <property type="entry name" value="HisKA"/>
    <property type="match status" value="1"/>
</dbReference>
<dbReference type="SMART" id="SM00387">
    <property type="entry name" value="HATPase_c"/>
    <property type="match status" value="1"/>
</dbReference>
<feature type="domain" description="Histidine kinase" evidence="8">
    <location>
        <begin position="372"/>
        <end position="589"/>
    </location>
</feature>
<dbReference type="EMBL" id="RQHW01000002">
    <property type="protein sequence ID" value="TGN21051.1"/>
    <property type="molecule type" value="Genomic_DNA"/>
</dbReference>
<dbReference type="InterPro" id="IPR004358">
    <property type="entry name" value="Sig_transdc_His_kin-like_C"/>
</dbReference>
<evidence type="ECO:0000256" key="3">
    <source>
        <dbReference type="ARBA" id="ARBA00022553"/>
    </source>
</evidence>
<dbReference type="EC" id="2.7.13.3" evidence="2"/>
<dbReference type="PRINTS" id="PR00344">
    <property type="entry name" value="BCTRLSENSOR"/>
</dbReference>
<feature type="transmembrane region" description="Helical" evidence="7">
    <location>
        <begin position="98"/>
        <end position="124"/>
    </location>
</feature>
<dbReference type="InterPro" id="IPR050736">
    <property type="entry name" value="Sensor_HK_Regulatory"/>
</dbReference>
<dbReference type="PANTHER" id="PTHR43711:SF31">
    <property type="entry name" value="HISTIDINE KINASE"/>
    <property type="match status" value="1"/>
</dbReference>
<sequence length="590" mass="67672">MWQFHPNSLLLVFSFCLNLILGLFLLRSFQLRLVKYLLVMVLGAMLWVGAYGMDFILIHQTWHKVFVSIVHIGVALSGLGAILASLEFTQNGHRITRTLWVFLSVQPILMFIAVILDPIFHTLISDSYIITVNDRIQWKQELSYFTLFLEFGITGIWTVYVFFFVIKSILETKPPARYRYYLLLFTCSIVWIAGITNYMGFKPIAGLNLTSVALSFQVIVIFFAIAYYRMFDLIPLVRGEVVDELEEPVVILDANNRVVDWNIAAEQLFVEGRRQLAFTSAQNFFHTYSDLSHRIETLPEKRTHTHWNWQSKNPTQEWEVRAKRIRDKQRVNIGLVIVFRDISEQKKLEVQMADANRNLLFANGTKDRFLSIISHDLRGPLAGIKMLLKILNEDMKEKDAKIAEMTQSLVDASESVFSLLENLLEWSKLQRGQEEFHPHYYKLDSIVSESVELFELNAKNKSIEFEIDVPSHAMVYCDDRMIFTILRNLISNAIKFSHKNSKVKITARAESKFWRVNVIDFGMGIAPDIRAKLFHVGEVIKSLGTQGESGNGVGLLLCQEFILMNAGEIEVQSDGVSGSTFSFTIPSQPV</sequence>
<dbReference type="SMART" id="SM00388">
    <property type="entry name" value="HisKA"/>
    <property type="match status" value="1"/>
</dbReference>
<evidence type="ECO:0000259" key="8">
    <source>
        <dbReference type="PROSITE" id="PS50109"/>
    </source>
</evidence>
<evidence type="ECO:0000256" key="5">
    <source>
        <dbReference type="ARBA" id="ARBA00022777"/>
    </source>
</evidence>
<keyword evidence="10" id="KW-1185">Reference proteome</keyword>
<dbReference type="CDD" id="cd00082">
    <property type="entry name" value="HisKA"/>
    <property type="match status" value="1"/>
</dbReference>
<feature type="transmembrane region" description="Helical" evidence="7">
    <location>
        <begin position="178"/>
        <end position="199"/>
    </location>
</feature>
<comment type="catalytic activity">
    <reaction evidence="1">
        <text>ATP + protein L-histidine = ADP + protein N-phospho-L-histidine.</text>
        <dbReference type="EC" id="2.7.13.3"/>
    </reaction>
</comment>
<proteinExistence type="predicted"/>
<keyword evidence="5" id="KW-0418">Kinase</keyword>
<keyword evidence="7" id="KW-0812">Transmembrane</keyword>
<dbReference type="Pfam" id="PF02518">
    <property type="entry name" value="HATPase_c"/>
    <property type="match status" value="1"/>
</dbReference>
<dbReference type="AlphaFoldDB" id="A0A4R9M516"/>
<keyword evidence="4" id="KW-0808">Transferase</keyword>
<dbReference type="InterPro" id="IPR036097">
    <property type="entry name" value="HisK_dim/P_sf"/>
</dbReference>
<keyword evidence="7" id="KW-1133">Transmembrane helix</keyword>
<dbReference type="Proteomes" id="UP000298058">
    <property type="component" value="Unassembled WGS sequence"/>
</dbReference>
<dbReference type="InterPro" id="IPR003594">
    <property type="entry name" value="HATPase_dom"/>
</dbReference>
<dbReference type="GO" id="GO:0006355">
    <property type="term" value="P:regulation of DNA-templated transcription"/>
    <property type="evidence" value="ECO:0007669"/>
    <property type="project" value="InterPro"/>
</dbReference>
<reference evidence="9" key="1">
    <citation type="journal article" date="2019" name="PLoS Negl. Trop. Dis.">
        <title>Revisiting the worldwide diversity of Leptospira species in the environment.</title>
        <authorList>
            <person name="Vincent A.T."/>
            <person name="Schiettekatte O."/>
            <person name="Bourhy P."/>
            <person name="Veyrier F.J."/>
            <person name="Picardeau M."/>
        </authorList>
    </citation>
    <scope>NUCLEOTIDE SEQUENCE [LARGE SCALE GENOMIC DNA]</scope>
    <source>
        <strain evidence="9">201300427</strain>
    </source>
</reference>
<dbReference type="SUPFAM" id="SSF55874">
    <property type="entry name" value="ATPase domain of HSP90 chaperone/DNA topoisomerase II/histidine kinase"/>
    <property type="match status" value="1"/>
</dbReference>
<feature type="transmembrane region" description="Helical" evidence="7">
    <location>
        <begin position="6"/>
        <end position="26"/>
    </location>
</feature>
<evidence type="ECO:0000256" key="1">
    <source>
        <dbReference type="ARBA" id="ARBA00000085"/>
    </source>
</evidence>
<dbReference type="InterPro" id="IPR036890">
    <property type="entry name" value="HATPase_C_sf"/>
</dbReference>
<dbReference type="PROSITE" id="PS50109">
    <property type="entry name" value="HIS_KIN"/>
    <property type="match status" value="1"/>
</dbReference>
<feature type="transmembrane region" description="Helical" evidence="7">
    <location>
        <begin position="144"/>
        <end position="166"/>
    </location>
</feature>
<dbReference type="Pfam" id="PF16927">
    <property type="entry name" value="HisKA_7TM"/>
    <property type="match status" value="1"/>
</dbReference>
<keyword evidence="6" id="KW-0902">Two-component regulatory system</keyword>
<dbReference type="InterPro" id="IPR005467">
    <property type="entry name" value="His_kinase_dom"/>
</dbReference>
<evidence type="ECO:0000313" key="9">
    <source>
        <dbReference type="EMBL" id="TGN21051.1"/>
    </source>
</evidence>
<evidence type="ECO:0000256" key="4">
    <source>
        <dbReference type="ARBA" id="ARBA00022679"/>
    </source>
</evidence>
<keyword evidence="3" id="KW-0597">Phosphoprotein</keyword>
<organism evidence="9 10">
    <name type="scientific">Leptospira idonii</name>
    <dbReference type="NCBI Taxonomy" id="1193500"/>
    <lineage>
        <taxon>Bacteria</taxon>
        <taxon>Pseudomonadati</taxon>
        <taxon>Spirochaetota</taxon>
        <taxon>Spirochaetia</taxon>
        <taxon>Leptospirales</taxon>
        <taxon>Leptospiraceae</taxon>
        <taxon>Leptospira</taxon>
    </lineage>
</organism>
<dbReference type="InterPro" id="IPR013767">
    <property type="entry name" value="PAS_fold"/>
</dbReference>
<feature type="transmembrane region" description="Helical" evidence="7">
    <location>
        <begin position="65"/>
        <end position="86"/>
    </location>
</feature>
<evidence type="ECO:0000313" key="10">
    <source>
        <dbReference type="Proteomes" id="UP000298058"/>
    </source>
</evidence>
<dbReference type="GO" id="GO:0000155">
    <property type="term" value="F:phosphorelay sensor kinase activity"/>
    <property type="evidence" value="ECO:0007669"/>
    <property type="project" value="InterPro"/>
</dbReference>
<protein>
    <recommendedName>
        <fullName evidence="2">histidine kinase</fullName>
        <ecNumber evidence="2">2.7.13.3</ecNumber>
    </recommendedName>
</protein>
<evidence type="ECO:0000256" key="7">
    <source>
        <dbReference type="SAM" id="Phobius"/>
    </source>
</evidence>
<dbReference type="Gene3D" id="3.30.450.20">
    <property type="entry name" value="PAS domain"/>
    <property type="match status" value="1"/>
</dbReference>
<evidence type="ECO:0000256" key="6">
    <source>
        <dbReference type="ARBA" id="ARBA00023012"/>
    </source>
</evidence>
<comment type="caution">
    <text evidence="9">The sequence shown here is derived from an EMBL/GenBank/DDBJ whole genome shotgun (WGS) entry which is preliminary data.</text>
</comment>
<evidence type="ECO:0000256" key="2">
    <source>
        <dbReference type="ARBA" id="ARBA00012438"/>
    </source>
</evidence>
<gene>
    <name evidence="9" type="ORF">EHS15_00595</name>
</gene>
<dbReference type="OrthoDB" id="340007at2"/>
<dbReference type="InterPro" id="IPR035965">
    <property type="entry name" value="PAS-like_dom_sf"/>
</dbReference>
<feature type="transmembrane region" description="Helical" evidence="7">
    <location>
        <begin position="33"/>
        <end position="53"/>
    </location>
</feature>
<dbReference type="SUPFAM" id="SSF55785">
    <property type="entry name" value="PYP-like sensor domain (PAS domain)"/>
    <property type="match status" value="1"/>
</dbReference>
<dbReference type="CDD" id="cd00130">
    <property type="entry name" value="PAS"/>
    <property type="match status" value="1"/>
</dbReference>
<dbReference type="RefSeq" id="WP_135758586.1">
    <property type="nucleotide sequence ID" value="NZ_RQHW01000002.1"/>
</dbReference>
<feature type="transmembrane region" description="Helical" evidence="7">
    <location>
        <begin position="205"/>
        <end position="228"/>
    </location>
</feature>
<dbReference type="SUPFAM" id="SSF47384">
    <property type="entry name" value="Homodimeric domain of signal transducing histidine kinase"/>
    <property type="match status" value="1"/>
</dbReference>
<dbReference type="PANTHER" id="PTHR43711">
    <property type="entry name" value="TWO-COMPONENT HISTIDINE KINASE"/>
    <property type="match status" value="1"/>
</dbReference>
<dbReference type="InterPro" id="IPR031621">
    <property type="entry name" value="HisKA_7TM"/>
</dbReference>
<dbReference type="Gene3D" id="3.30.565.10">
    <property type="entry name" value="Histidine kinase-like ATPase, C-terminal domain"/>
    <property type="match status" value="1"/>
</dbReference>
<dbReference type="InterPro" id="IPR000014">
    <property type="entry name" value="PAS"/>
</dbReference>
<name>A0A4R9M516_9LEPT</name>